<dbReference type="EMBL" id="MLJW01005978">
    <property type="protein sequence ID" value="OIQ67358.1"/>
    <property type="molecule type" value="Genomic_DNA"/>
</dbReference>
<keyword evidence="2" id="KW-1133">Transmembrane helix</keyword>
<proteinExistence type="predicted"/>
<keyword evidence="2" id="KW-0812">Transmembrane</keyword>
<reference evidence="3" key="1">
    <citation type="submission" date="2016-10" db="EMBL/GenBank/DDBJ databases">
        <title>Sequence of Gallionella enrichment culture.</title>
        <authorList>
            <person name="Poehlein A."/>
            <person name="Muehling M."/>
            <person name="Daniel R."/>
        </authorList>
    </citation>
    <scope>NUCLEOTIDE SEQUENCE</scope>
</reference>
<gene>
    <name evidence="3" type="ORF">GALL_510630</name>
</gene>
<sequence>MGETSGQVVDVPAHEGSASGLTPFSHEPAVQSILGYMFVLTLSLVGLVGLSTTRALQGATNSGAATAQQAQQILVAAKSYIAAAPAGLPSTSASAPAFVTLPQMVPAPGNLFPGYAAPGCNTTYGCANPYQQNWQVEVVCAHASCPYSGLVSGSGPWQAFLMSFGGQDMPLALTPQIANQVGANGGNTPSDDAAAGIATTQSIEGAYAGWSYPLTGLYNPGPGHLFCRV</sequence>
<evidence type="ECO:0000256" key="1">
    <source>
        <dbReference type="SAM" id="MobiDB-lite"/>
    </source>
</evidence>
<name>A0A1J5P7Y9_9ZZZZ</name>
<comment type="caution">
    <text evidence="3">The sequence shown here is derived from an EMBL/GenBank/DDBJ whole genome shotgun (WGS) entry which is preliminary data.</text>
</comment>
<feature type="transmembrane region" description="Helical" evidence="2">
    <location>
        <begin position="33"/>
        <end position="50"/>
    </location>
</feature>
<accession>A0A1J5P7Y9</accession>
<evidence type="ECO:0000313" key="3">
    <source>
        <dbReference type="EMBL" id="OIQ67358.1"/>
    </source>
</evidence>
<dbReference type="AlphaFoldDB" id="A0A1J5P7Y9"/>
<keyword evidence="2" id="KW-0472">Membrane</keyword>
<organism evidence="3">
    <name type="scientific">mine drainage metagenome</name>
    <dbReference type="NCBI Taxonomy" id="410659"/>
    <lineage>
        <taxon>unclassified sequences</taxon>
        <taxon>metagenomes</taxon>
        <taxon>ecological metagenomes</taxon>
    </lineage>
</organism>
<protein>
    <submittedName>
        <fullName evidence="3">Uncharacterized protein</fullName>
    </submittedName>
</protein>
<feature type="region of interest" description="Disordered" evidence="1">
    <location>
        <begin position="1"/>
        <end position="22"/>
    </location>
</feature>
<evidence type="ECO:0000256" key="2">
    <source>
        <dbReference type="SAM" id="Phobius"/>
    </source>
</evidence>